<proteinExistence type="predicted"/>
<dbReference type="Pfam" id="PF00535">
    <property type="entry name" value="Glycos_transf_2"/>
    <property type="match status" value="1"/>
</dbReference>
<reference evidence="3 4" key="1">
    <citation type="submission" date="2020-03" db="EMBL/GenBank/DDBJ databases">
        <title>Genomic analysis of Bacteroides faecium CBA7301.</title>
        <authorList>
            <person name="Kim J."/>
            <person name="Roh S.W."/>
        </authorList>
    </citation>
    <scope>NUCLEOTIDE SEQUENCE [LARGE SCALE GENOMIC DNA]</scope>
    <source>
        <strain evidence="3 4">CBA7301</strain>
    </source>
</reference>
<dbReference type="Proteomes" id="UP000501780">
    <property type="component" value="Chromosome"/>
</dbReference>
<dbReference type="RefSeq" id="WP_167962850.1">
    <property type="nucleotide sequence ID" value="NZ_CP050831.1"/>
</dbReference>
<dbReference type="EMBL" id="CP050831">
    <property type="protein sequence ID" value="QIU94695.1"/>
    <property type="molecule type" value="Genomic_DNA"/>
</dbReference>
<sequence length="311" mass="36291">MDTKLTVIIPFLNEKEEVRSTVKSLRENSDFDFEIILINDCSTDGYDYKKVAEDFGTKYIEHSERMGVAASRDEGVNKCNTEFFLFLDAHMRVYQRDWVEILVRELEKERKCLFCASTLSLDKNGVQNADNLGYGSRIDFQDLNAPWMTDEVDNSDDRIIDIPCVMGASYACSKSYWLYLDGLNGLKSYGFDEQLISIKVWLDGGRCRLLKDIKFGHIFRVAMPVPYEVRPKDFLKNLLFVTELFLGFDMKLKILHKYRAECGAQYVSEIINELVENEGHFILERKQHYNTIFPYTIERVIDINNRFMSQD</sequence>
<gene>
    <name evidence="3" type="ORF">BacF7301_11325</name>
</gene>
<keyword evidence="4" id="KW-1185">Reference proteome</keyword>
<dbReference type="PANTHER" id="PTHR11675:SF126">
    <property type="entry name" value="RICIN B LECTIN DOMAIN-CONTAINING PROTEIN"/>
    <property type="match status" value="1"/>
</dbReference>
<dbReference type="SUPFAM" id="SSF53448">
    <property type="entry name" value="Nucleotide-diphospho-sugar transferases"/>
    <property type="match status" value="1"/>
</dbReference>
<dbReference type="PANTHER" id="PTHR11675">
    <property type="entry name" value="N-ACETYLGALACTOSAMINYLTRANSFERASE"/>
    <property type="match status" value="1"/>
</dbReference>
<evidence type="ECO:0000313" key="4">
    <source>
        <dbReference type="Proteomes" id="UP000501780"/>
    </source>
</evidence>
<protein>
    <submittedName>
        <fullName evidence="3">Glycosyltransferase family 2 protein</fullName>
    </submittedName>
</protein>
<feature type="domain" description="Glycosyltransferase 2-like" evidence="2">
    <location>
        <begin position="6"/>
        <end position="133"/>
    </location>
</feature>
<dbReference type="GO" id="GO:0004653">
    <property type="term" value="F:polypeptide N-acetylgalactosaminyltransferase activity"/>
    <property type="evidence" value="ECO:0007669"/>
    <property type="project" value="TreeGrafter"/>
</dbReference>
<evidence type="ECO:0000256" key="1">
    <source>
        <dbReference type="ARBA" id="ARBA00023157"/>
    </source>
</evidence>
<organism evidence="3 4">
    <name type="scientific">Bacteroides faecium</name>
    <dbReference type="NCBI Taxonomy" id="2715212"/>
    <lineage>
        <taxon>Bacteria</taxon>
        <taxon>Pseudomonadati</taxon>
        <taxon>Bacteroidota</taxon>
        <taxon>Bacteroidia</taxon>
        <taxon>Bacteroidales</taxon>
        <taxon>Bacteroidaceae</taxon>
        <taxon>Bacteroides</taxon>
    </lineage>
</organism>
<evidence type="ECO:0000313" key="3">
    <source>
        <dbReference type="EMBL" id="QIU94695.1"/>
    </source>
</evidence>
<dbReference type="Gene3D" id="3.90.550.10">
    <property type="entry name" value="Spore Coat Polysaccharide Biosynthesis Protein SpsA, Chain A"/>
    <property type="match status" value="1"/>
</dbReference>
<dbReference type="AlphaFoldDB" id="A0A6H0KN39"/>
<keyword evidence="3" id="KW-0808">Transferase</keyword>
<accession>A0A6H0KN39</accession>
<name>A0A6H0KN39_9BACE</name>
<evidence type="ECO:0000259" key="2">
    <source>
        <dbReference type="Pfam" id="PF00535"/>
    </source>
</evidence>
<dbReference type="KEGG" id="bfc:BacF7301_11325"/>
<keyword evidence="1" id="KW-1015">Disulfide bond</keyword>
<dbReference type="InterPro" id="IPR029044">
    <property type="entry name" value="Nucleotide-diphossugar_trans"/>
</dbReference>
<dbReference type="CDD" id="cd00761">
    <property type="entry name" value="Glyco_tranf_GTA_type"/>
    <property type="match status" value="1"/>
</dbReference>
<dbReference type="GO" id="GO:0006493">
    <property type="term" value="P:protein O-linked glycosylation"/>
    <property type="evidence" value="ECO:0007669"/>
    <property type="project" value="TreeGrafter"/>
</dbReference>
<dbReference type="InterPro" id="IPR001173">
    <property type="entry name" value="Glyco_trans_2-like"/>
</dbReference>